<accession>A0ACB6QMR7</accession>
<organism evidence="1 2">
    <name type="scientific">Lindgomyces ingoldianus</name>
    <dbReference type="NCBI Taxonomy" id="673940"/>
    <lineage>
        <taxon>Eukaryota</taxon>
        <taxon>Fungi</taxon>
        <taxon>Dikarya</taxon>
        <taxon>Ascomycota</taxon>
        <taxon>Pezizomycotina</taxon>
        <taxon>Dothideomycetes</taxon>
        <taxon>Pleosporomycetidae</taxon>
        <taxon>Pleosporales</taxon>
        <taxon>Lindgomycetaceae</taxon>
        <taxon>Lindgomyces</taxon>
    </lineage>
</organism>
<comment type="caution">
    <text evidence="1">The sequence shown here is derived from an EMBL/GenBank/DDBJ whole genome shotgun (WGS) entry which is preliminary data.</text>
</comment>
<evidence type="ECO:0000313" key="1">
    <source>
        <dbReference type="EMBL" id="KAF2467815.1"/>
    </source>
</evidence>
<proteinExistence type="predicted"/>
<dbReference type="EMBL" id="MU003518">
    <property type="protein sequence ID" value="KAF2467815.1"/>
    <property type="molecule type" value="Genomic_DNA"/>
</dbReference>
<keyword evidence="2" id="KW-1185">Reference proteome</keyword>
<reference evidence="1" key="1">
    <citation type="journal article" date="2020" name="Stud. Mycol.">
        <title>101 Dothideomycetes genomes: a test case for predicting lifestyles and emergence of pathogens.</title>
        <authorList>
            <person name="Haridas S."/>
            <person name="Albert R."/>
            <person name="Binder M."/>
            <person name="Bloem J."/>
            <person name="Labutti K."/>
            <person name="Salamov A."/>
            <person name="Andreopoulos B."/>
            <person name="Baker S."/>
            <person name="Barry K."/>
            <person name="Bills G."/>
            <person name="Bluhm B."/>
            <person name="Cannon C."/>
            <person name="Castanera R."/>
            <person name="Culley D."/>
            <person name="Daum C."/>
            <person name="Ezra D."/>
            <person name="Gonzalez J."/>
            <person name="Henrissat B."/>
            <person name="Kuo A."/>
            <person name="Liang C."/>
            <person name="Lipzen A."/>
            <person name="Lutzoni F."/>
            <person name="Magnuson J."/>
            <person name="Mondo S."/>
            <person name="Nolan M."/>
            <person name="Ohm R."/>
            <person name="Pangilinan J."/>
            <person name="Park H.-J."/>
            <person name="Ramirez L."/>
            <person name="Alfaro M."/>
            <person name="Sun H."/>
            <person name="Tritt A."/>
            <person name="Yoshinaga Y."/>
            <person name="Zwiers L.-H."/>
            <person name="Turgeon B."/>
            <person name="Goodwin S."/>
            <person name="Spatafora J."/>
            <person name="Crous P."/>
            <person name="Grigoriev I."/>
        </authorList>
    </citation>
    <scope>NUCLEOTIDE SEQUENCE</scope>
    <source>
        <strain evidence="1">ATCC 200398</strain>
    </source>
</reference>
<sequence>MMASTTAPVSDFQSEHCSIAPNATRIRVDIPVPSIQLALHERSRDDPPSPPPQPPPSPVNWVLSSPDVLPDAVLSEMMTGSPYFLDY</sequence>
<name>A0ACB6QMR7_9PLEO</name>
<protein>
    <submittedName>
        <fullName evidence="1">Uncharacterized protein</fullName>
    </submittedName>
</protein>
<dbReference type="Proteomes" id="UP000799755">
    <property type="component" value="Unassembled WGS sequence"/>
</dbReference>
<evidence type="ECO:0000313" key="2">
    <source>
        <dbReference type="Proteomes" id="UP000799755"/>
    </source>
</evidence>
<gene>
    <name evidence="1" type="ORF">BDR25DRAFT_305284</name>
</gene>